<dbReference type="CDD" id="cd00200">
    <property type="entry name" value="WD40"/>
    <property type="match status" value="1"/>
</dbReference>
<feature type="repeat" description="WD" evidence="3">
    <location>
        <begin position="193"/>
        <end position="228"/>
    </location>
</feature>
<feature type="repeat" description="WD" evidence="3">
    <location>
        <begin position="15"/>
        <end position="51"/>
    </location>
</feature>
<dbReference type="SUPFAM" id="SSF50978">
    <property type="entry name" value="WD40 repeat-like"/>
    <property type="match status" value="1"/>
</dbReference>
<dbReference type="PRINTS" id="PR00320">
    <property type="entry name" value="GPROTEINBRPT"/>
</dbReference>
<keyword evidence="5" id="KW-1185">Reference proteome</keyword>
<dbReference type="PROSITE" id="PS50082">
    <property type="entry name" value="WD_REPEATS_2"/>
    <property type="match status" value="4"/>
</dbReference>
<evidence type="ECO:0000313" key="4">
    <source>
        <dbReference type="EMBL" id="EDO40174.1"/>
    </source>
</evidence>
<dbReference type="PANTHER" id="PTHR45048">
    <property type="match status" value="1"/>
</dbReference>
<dbReference type="Gene3D" id="2.130.10.10">
    <property type="entry name" value="YVTN repeat-like/Quinoprotein amine dehydrogenase"/>
    <property type="match status" value="3"/>
</dbReference>
<gene>
    <name evidence="4" type="ORF">NEMVEDRAFT_v1g108211</name>
</gene>
<dbReference type="Proteomes" id="UP000001593">
    <property type="component" value="Unassembled WGS sequence"/>
</dbReference>
<name>A7S816_NEMVE</name>
<dbReference type="EMBL" id="DS469595">
    <property type="protein sequence ID" value="EDO40174.1"/>
    <property type="molecule type" value="Genomic_DNA"/>
</dbReference>
<dbReference type="InterPro" id="IPR019775">
    <property type="entry name" value="WD40_repeat_CS"/>
</dbReference>
<evidence type="ECO:0008006" key="6">
    <source>
        <dbReference type="Google" id="ProtNLM"/>
    </source>
</evidence>
<dbReference type="AlphaFoldDB" id="A7S816"/>
<proteinExistence type="predicted"/>
<evidence type="ECO:0000256" key="2">
    <source>
        <dbReference type="ARBA" id="ARBA00022737"/>
    </source>
</evidence>
<dbReference type="PANTHER" id="PTHR45048:SF1">
    <property type="entry name" value="WD REPEAT-CONTAINING PROTEIN 88"/>
    <property type="match status" value="1"/>
</dbReference>
<dbReference type="PROSITE" id="PS00678">
    <property type="entry name" value="WD_REPEATS_1"/>
    <property type="match status" value="4"/>
</dbReference>
<dbReference type="eggNOG" id="KOG0266">
    <property type="taxonomic scope" value="Eukaryota"/>
</dbReference>
<keyword evidence="1 3" id="KW-0853">WD repeat</keyword>
<dbReference type="Pfam" id="PF00400">
    <property type="entry name" value="WD40"/>
    <property type="match status" value="6"/>
</dbReference>
<evidence type="ECO:0000313" key="5">
    <source>
        <dbReference type="Proteomes" id="UP000001593"/>
    </source>
</evidence>
<organism evidence="4 5">
    <name type="scientific">Nematostella vectensis</name>
    <name type="common">Starlet sea anemone</name>
    <dbReference type="NCBI Taxonomy" id="45351"/>
    <lineage>
        <taxon>Eukaryota</taxon>
        <taxon>Metazoa</taxon>
        <taxon>Cnidaria</taxon>
        <taxon>Anthozoa</taxon>
        <taxon>Hexacorallia</taxon>
        <taxon>Actiniaria</taxon>
        <taxon>Edwardsiidae</taxon>
        <taxon>Nematostella</taxon>
    </lineage>
</organism>
<dbReference type="InterPro" id="IPR020472">
    <property type="entry name" value="WD40_PAC1"/>
</dbReference>
<keyword evidence="2" id="KW-0677">Repeat</keyword>
<dbReference type="OMA" id="WDAMDGS"/>
<dbReference type="HOGENOM" id="CLU_000288_57_3_1"/>
<feature type="repeat" description="WD" evidence="3">
    <location>
        <begin position="146"/>
        <end position="187"/>
    </location>
</feature>
<dbReference type="InterPro" id="IPR015943">
    <property type="entry name" value="WD40/YVTN_repeat-like_dom_sf"/>
</dbReference>
<dbReference type="PROSITE" id="PS50294">
    <property type="entry name" value="WD_REPEATS_REGION"/>
    <property type="match status" value="4"/>
</dbReference>
<dbReference type="PhylomeDB" id="A7S816"/>
<evidence type="ECO:0000256" key="3">
    <source>
        <dbReference type="PROSITE-ProRule" id="PRU00221"/>
    </source>
</evidence>
<dbReference type="InterPro" id="IPR036322">
    <property type="entry name" value="WD40_repeat_dom_sf"/>
</dbReference>
<evidence type="ECO:0000256" key="1">
    <source>
        <dbReference type="ARBA" id="ARBA00022574"/>
    </source>
</evidence>
<dbReference type="SMART" id="SM00320">
    <property type="entry name" value="WD40"/>
    <property type="match status" value="6"/>
</dbReference>
<sequence length="329" mass="36720">DTFQDASSGNQLKVYTGHTSIITSCHPNTTSRKLISGGWDKTLIMWDVETGCALWQAVQEGIVTTCHFSSDGKYVVSGNDLDYAVCVWDARDGKLIKKLFNHRNTITCCRFSPLHNRICSTSMDNTTKIVDVRTFDTSSNNVTLSLGGHINIVSTCCFSSDEHMLATGSWDKNIQLWDVATGVYRTQGPITLSKGHEGSVSSCHFTRDGISLVSSSYDETLVIWDVDNSCQKFALKGHAGWVNDCRFSDDQNWVLSCSKDKTVRLWNIESSDDIPVVLEHRKNIGLRIVQCISCSKPFSIAQLEESDNVKYCVFCRLEHPSMYTPPDTN</sequence>
<dbReference type="STRING" id="45351.A7S816"/>
<protein>
    <recommendedName>
        <fullName evidence="6">WD repeat-containing protein 88</fullName>
    </recommendedName>
</protein>
<reference evidence="4 5" key="1">
    <citation type="journal article" date="2007" name="Science">
        <title>Sea anemone genome reveals ancestral eumetazoan gene repertoire and genomic organization.</title>
        <authorList>
            <person name="Putnam N.H."/>
            <person name="Srivastava M."/>
            <person name="Hellsten U."/>
            <person name="Dirks B."/>
            <person name="Chapman J."/>
            <person name="Salamov A."/>
            <person name="Terry A."/>
            <person name="Shapiro H."/>
            <person name="Lindquist E."/>
            <person name="Kapitonov V.V."/>
            <person name="Jurka J."/>
            <person name="Genikhovich G."/>
            <person name="Grigoriev I.V."/>
            <person name="Lucas S.M."/>
            <person name="Steele R.E."/>
            <person name="Finnerty J.R."/>
            <person name="Technau U."/>
            <person name="Martindale M.Q."/>
            <person name="Rokhsar D.S."/>
        </authorList>
    </citation>
    <scope>NUCLEOTIDE SEQUENCE [LARGE SCALE GENOMIC DNA]</scope>
    <source>
        <strain evidence="5">CH2 X CH6</strain>
    </source>
</reference>
<dbReference type="InParanoid" id="A7S816"/>
<feature type="non-terminal residue" evidence="4">
    <location>
        <position position="1"/>
    </location>
</feature>
<feature type="repeat" description="WD" evidence="3">
    <location>
        <begin position="235"/>
        <end position="276"/>
    </location>
</feature>
<accession>A7S816</accession>
<dbReference type="InterPro" id="IPR001680">
    <property type="entry name" value="WD40_rpt"/>
</dbReference>